<evidence type="ECO:0000313" key="8">
    <source>
        <dbReference type="Proteomes" id="UP000019184"/>
    </source>
</evidence>
<evidence type="ECO:0000256" key="3">
    <source>
        <dbReference type="ARBA" id="ARBA00022679"/>
    </source>
</evidence>
<dbReference type="InterPro" id="IPR051939">
    <property type="entry name" value="Glycosyltr_41/O-GlcNAc_trsf"/>
</dbReference>
<gene>
    <name evidence="7" type="ORF">BN874_1530001</name>
</gene>
<comment type="pathway">
    <text evidence="1">Protein modification; protein glycosylation.</text>
</comment>
<organism evidence="7 8">
    <name type="scientific">Candidatus Contendobacter odensis Run_B_J11</name>
    <dbReference type="NCBI Taxonomy" id="1400861"/>
    <lineage>
        <taxon>Bacteria</taxon>
        <taxon>Pseudomonadati</taxon>
        <taxon>Pseudomonadota</taxon>
        <taxon>Gammaproteobacteria</taxon>
        <taxon>Candidatus Competibacteraceae</taxon>
        <taxon>Candidatus Contendibacter</taxon>
    </lineage>
</organism>
<keyword evidence="8" id="KW-1185">Reference proteome</keyword>
<name>A0A7U7GAG1_9GAMM</name>
<evidence type="ECO:0000313" key="7">
    <source>
        <dbReference type="EMBL" id="CDH44153.1"/>
    </source>
</evidence>
<dbReference type="GO" id="GO:0016757">
    <property type="term" value="F:glycosyltransferase activity"/>
    <property type="evidence" value="ECO:0007669"/>
    <property type="project" value="UniProtKB-KW"/>
</dbReference>
<dbReference type="Gene3D" id="3.40.50.2000">
    <property type="entry name" value="Glycogen Phosphorylase B"/>
    <property type="match status" value="1"/>
</dbReference>
<dbReference type="Pfam" id="PF13844">
    <property type="entry name" value="Glyco_transf_41"/>
    <property type="match status" value="1"/>
</dbReference>
<keyword evidence="5" id="KW-0802">TPR repeat</keyword>
<dbReference type="AlphaFoldDB" id="A0A7U7GAG1"/>
<keyword evidence="4" id="KW-0677">Repeat</keyword>
<evidence type="ECO:0000256" key="4">
    <source>
        <dbReference type="ARBA" id="ARBA00022737"/>
    </source>
</evidence>
<protein>
    <recommendedName>
        <fullName evidence="6">O-GlcNAc transferase C-terminal domain-containing protein</fullName>
    </recommendedName>
</protein>
<evidence type="ECO:0000256" key="2">
    <source>
        <dbReference type="ARBA" id="ARBA00022676"/>
    </source>
</evidence>
<feature type="domain" description="O-GlcNAc transferase C-terminal" evidence="6">
    <location>
        <begin position="2"/>
        <end position="159"/>
    </location>
</feature>
<keyword evidence="3" id="KW-0808">Transferase</keyword>
<evidence type="ECO:0000256" key="5">
    <source>
        <dbReference type="ARBA" id="ARBA00022803"/>
    </source>
</evidence>
<keyword evidence="2" id="KW-0328">Glycosyltransferase</keyword>
<dbReference type="PANTHER" id="PTHR44835">
    <property type="entry name" value="UDP-N-ACETYLGLUCOSAMINE--PEPTIDE N-ACETYLGLUCOSAMINYLTRANSFERASE SPINDLY-RELATED"/>
    <property type="match status" value="1"/>
</dbReference>
<evidence type="ECO:0000256" key="1">
    <source>
        <dbReference type="ARBA" id="ARBA00004922"/>
    </source>
</evidence>
<dbReference type="InterPro" id="IPR029489">
    <property type="entry name" value="OGT/SEC/SPY_C"/>
</dbReference>
<dbReference type="SUPFAM" id="SSF53756">
    <property type="entry name" value="UDP-Glycosyltransferase/glycogen phosphorylase"/>
    <property type="match status" value="1"/>
</dbReference>
<sequence length="173" mass="19525">MIAAWVALLKTVPNARLMLNHKPMGDRVTADYFVQQFAAYGIDREQLILIHTPVWEAYAQLDIALDPFPHNAGTTTFEALWMGIPVISLRERPSVGRFGDAILGAMGLSEWVADSVEDYIAIAVRLANNREQLAGWRSTLRARMQASPLMDEVGFTHDLETAYQEMWRIFCLS</sequence>
<comment type="caution">
    <text evidence="7">The sequence shown here is derived from an EMBL/GenBank/DDBJ whole genome shotgun (WGS) entry which is preliminary data.</text>
</comment>
<proteinExistence type="predicted"/>
<dbReference type="Proteomes" id="UP000019184">
    <property type="component" value="Unassembled WGS sequence"/>
</dbReference>
<evidence type="ECO:0000259" key="6">
    <source>
        <dbReference type="Pfam" id="PF13844"/>
    </source>
</evidence>
<dbReference type="EMBL" id="CBTK010000061">
    <property type="protein sequence ID" value="CDH44153.1"/>
    <property type="molecule type" value="Genomic_DNA"/>
</dbReference>
<reference evidence="7 8" key="1">
    <citation type="journal article" date="2014" name="ISME J.">
        <title>Candidatus Competibacter-lineage genomes retrieved from metagenomes reveal functional metabolic diversity.</title>
        <authorList>
            <person name="McIlroy S.J."/>
            <person name="Albertsen M."/>
            <person name="Andresen E.K."/>
            <person name="Saunders A.M."/>
            <person name="Kristiansen R."/>
            <person name="Stokholm-Bjerregaard M."/>
            <person name="Nielsen K.L."/>
            <person name="Nielsen P.H."/>
        </authorList>
    </citation>
    <scope>NUCLEOTIDE SEQUENCE [LARGE SCALE GENOMIC DNA]</scope>
    <source>
        <strain evidence="7 8">Run_B_J11</strain>
    </source>
</reference>
<dbReference type="PANTHER" id="PTHR44835:SF1">
    <property type="entry name" value="PROTEIN O-GLCNAC TRANSFERASE"/>
    <property type="match status" value="1"/>
</dbReference>
<accession>A0A7U7GAG1</accession>